<evidence type="ECO:0000313" key="5">
    <source>
        <dbReference type="EMBL" id="KAL1861716.1"/>
    </source>
</evidence>
<dbReference type="PANTHER" id="PTHR45832:SF22">
    <property type="entry name" value="SERINE_THREONINE-PROTEIN KINASE SAMKA-RELATED"/>
    <property type="match status" value="1"/>
</dbReference>
<evidence type="ECO:0000256" key="3">
    <source>
        <dbReference type="ARBA" id="ARBA00022840"/>
    </source>
</evidence>
<accession>A0ABR3WH66</accession>
<sequence>MSHLDSTLLEASIEKKLNRTELKHVSRGVLEALSVMHSEGYVHADFKADNVVVNQNKDKSNRFTDVQLADMGNSYPESHSYAVQGEPIGAPMWTSPEVLMYMSWDTKTDIWSFGTLLISLIYGHDFNIFDPRDVPTEPADDYRFAVLKRQVEFFGPFPFKYQEIASNDAMELVLWMLENLQDSRTPFENISDNEVSRDDREFIGWIMRLDPRDRPTAAAILAHKWWREE</sequence>
<comment type="similarity">
    <text evidence="1">Belongs to the protein kinase superfamily. STE Ser/Thr protein kinase family. STE20 subfamily.</text>
</comment>
<dbReference type="InterPro" id="IPR008271">
    <property type="entry name" value="Ser/Thr_kinase_AS"/>
</dbReference>
<proteinExistence type="inferred from homology"/>
<keyword evidence="6" id="KW-1185">Reference proteome</keyword>
<comment type="caution">
    <text evidence="5">The sequence shown here is derived from an EMBL/GenBank/DDBJ whole genome shotgun (WGS) entry which is preliminary data.</text>
</comment>
<dbReference type="Pfam" id="PF00069">
    <property type="entry name" value="Pkinase"/>
    <property type="match status" value="1"/>
</dbReference>
<dbReference type="InterPro" id="IPR011009">
    <property type="entry name" value="Kinase-like_dom_sf"/>
</dbReference>
<reference evidence="5 6" key="1">
    <citation type="journal article" date="2024" name="IMA Fungus">
        <title>IMA Genome - F19 : A genome assembly and annotation guide to empower mycologists, including annotated draft genome sequences of Ceratocystis pirilliformis, Diaporthe australafricana, Fusarium ophioides, Paecilomyces lecythidis, and Sporothrix stenoceras.</title>
        <authorList>
            <person name="Aylward J."/>
            <person name="Wilson A.M."/>
            <person name="Visagie C.M."/>
            <person name="Spraker J."/>
            <person name="Barnes I."/>
            <person name="Buitendag C."/>
            <person name="Ceriani C."/>
            <person name="Del Mar Angel L."/>
            <person name="du Plessis D."/>
            <person name="Fuchs T."/>
            <person name="Gasser K."/>
            <person name="Kramer D."/>
            <person name="Li W."/>
            <person name="Munsamy K."/>
            <person name="Piso A."/>
            <person name="Price J.L."/>
            <person name="Sonnekus B."/>
            <person name="Thomas C."/>
            <person name="van der Nest A."/>
            <person name="van Dijk A."/>
            <person name="van Heerden A."/>
            <person name="van Vuuren N."/>
            <person name="Yilmaz N."/>
            <person name="Duong T.A."/>
            <person name="van der Merwe N.A."/>
            <person name="Wingfield M.J."/>
            <person name="Wingfield B.D."/>
        </authorList>
    </citation>
    <scope>NUCLEOTIDE SEQUENCE [LARGE SCALE GENOMIC DNA]</scope>
    <source>
        <strain evidence="5 6">CMW 18300</strain>
    </source>
</reference>
<gene>
    <name evidence="5" type="ORF">Daus18300_008685</name>
</gene>
<dbReference type="PROSITE" id="PS50011">
    <property type="entry name" value="PROTEIN_KINASE_DOM"/>
    <property type="match status" value="1"/>
</dbReference>
<dbReference type="Gene3D" id="1.10.510.10">
    <property type="entry name" value="Transferase(Phosphotransferase) domain 1"/>
    <property type="match status" value="1"/>
</dbReference>
<organism evidence="5 6">
    <name type="scientific">Diaporthe australafricana</name>
    <dbReference type="NCBI Taxonomy" id="127596"/>
    <lineage>
        <taxon>Eukaryota</taxon>
        <taxon>Fungi</taxon>
        <taxon>Dikarya</taxon>
        <taxon>Ascomycota</taxon>
        <taxon>Pezizomycotina</taxon>
        <taxon>Sordariomycetes</taxon>
        <taxon>Sordariomycetidae</taxon>
        <taxon>Diaporthales</taxon>
        <taxon>Diaporthaceae</taxon>
        <taxon>Diaporthe</taxon>
    </lineage>
</organism>
<evidence type="ECO:0000256" key="2">
    <source>
        <dbReference type="ARBA" id="ARBA00022741"/>
    </source>
</evidence>
<evidence type="ECO:0000313" key="6">
    <source>
        <dbReference type="Proteomes" id="UP001583177"/>
    </source>
</evidence>
<keyword evidence="2" id="KW-0547">Nucleotide-binding</keyword>
<evidence type="ECO:0000256" key="1">
    <source>
        <dbReference type="ARBA" id="ARBA00008874"/>
    </source>
</evidence>
<keyword evidence="3" id="KW-0067">ATP-binding</keyword>
<feature type="domain" description="Protein kinase" evidence="4">
    <location>
        <begin position="1"/>
        <end position="226"/>
    </location>
</feature>
<dbReference type="EMBL" id="JAWRVE010000083">
    <property type="protein sequence ID" value="KAL1861716.1"/>
    <property type="molecule type" value="Genomic_DNA"/>
</dbReference>
<dbReference type="Proteomes" id="UP001583177">
    <property type="component" value="Unassembled WGS sequence"/>
</dbReference>
<name>A0ABR3WH66_9PEZI</name>
<evidence type="ECO:0000259" key="4">
    <source>
        <dbReference type="PROSITE" id="PS50011"/>
    </source>
</evidence>
<dbReference type="PROSITE" id="PS00108">
    <property type="entry name" value="PROTEIN_KINASE_ST"/>
    <property type="match status" value="1"/>
</dbReference>
<protein>
    <recommendedName>
        <fullName evidence="4">Protein kinase domain-containing protein</fullName>
    </recommendedName>
</protein>
<dbReference type="InterPro" id="IPR051931">
    <property type="entry name" value="PAK3-like"/>
</dbReference>
<dbReference type="InterPro" id="IPR000719">
    <property type="entry name" value="Prot_kinase_dom"/>
</dbReference>
<dbReference type="PANTHER" id="PTHR45832">
    <property type="entry name" value="SERINE/THREONINE-PROTEIN KINASE SAMKA-RELATED-RELATED"/>
    <property type="match status" value="1"/>
</dbReference>
<dbReference type="SMART" id="SM00220">
    <property type="entry name" value="S_TKc"/>
    <property type="match status" value="1"/>
</dbReference>
<dbReference type="SUPFAM" id="SSF56112">
    <property type="entry name" value="Protein kinase-like (PK-like)"/>
    <property type="match status" value="1"/>
</dbReference>